<gene>
    <name evidence="5" type="ORF">TOPH_01009</name>
</gene>
<name>A0A0L0NLP7_TOLOC</name>
<evidence type="ECO:0000313" key="6">
    <source>
        <dbReference type="Proteomes" id="UP000036947"/>
    </source>
</evidence>
<dbReference type="PANTHER" id="PTHR43563:SF14">
    <property type="entry name" value="AMINE OXIDASE"/>
    <property type="match status" value="1"/>
</dbReference>
<dbReference type="Gene3D" id="1.10.405.10">
    <property type="entry name" value="Guanine Nucleotide Dissociation Inhibitor, domain 1"/>
    <property type="match status" value="1"/>
</dbReference>
<comment type="caution">
    <text evidence="5">The sequence shown here is derived from an EMBL/GenBank/DDBJ whole genome shotgun (WGS) entry which is preliminary data.</text>
</comment>
<dbReference type="Gene3D" id="3.90.660.10">
    <property type="match status" value="3"/>
</dbReference>
<evidence type="ECO:0000259" key="4">
    <source>
        <dbReference type="Pfam" id="PF01593"/>
    </source>
</evidence>
<accession>A0A0L0NLP7</accession>
<comment type="similarity">
    <text evidence="1">Belongs to the flavin monoamine oxidase family.</text>
</comment>
<dbReference type="Gene3D" id="3.50.50.60">
    <property type="entry name" value="FAD/NAD(P)-binding domain"/>
    <property type="match status" value="3"/>
</dbReference>
<protein>
    <recommendedName>
        <fullName evidence="2">monoamine oxidase</fullName>
        <ecNumber evidence="2">1.4.3.4</ecNumber>
    </recommendedName>
</protein>
<dbReference type="OrthoDB" id="5046242at2759"/>
<organism evidence="5 6">
    <name type="scientific">Tolypocladium ophioglossoides (strain CBS 100239)</name>
    <name type="common">Snaketongue truffleclub</name>
    <name type="synonym">Elaphocordyceps ophioglossoides</name>
    <dbReference type="NCBI Taxonomy" id="1163406"/>
    <lineage>
        <taxon>Eukaryota</taxon>
        <taxon>Fungi</taxon>
        <taxon>Dikarya</taxon>
        <taxon>Ascomycota</taxon>
        <taxon>Pezizomycotina</taxon>
        <taxon>Sordariomycetes</taxon>
        <taxon>Hypocreomycetidae</taxon>
        <taxon>Hypocreales</taxon>
        <taxon>Ophiocordycipitaceae</taxon>
        <taxon>Tolypocladium</taxon>
    </lineage>
</organism>
<comment type="catalytic activity">
    <reaction evidence="3">
        <text>a secondary aliphatic amine + O2 + H2O = a primary amine + an aldehyde + H2O2</text>
        <dbReference type="Rhea" id="RHEA:26414"/>
        <dbReference type="ChEBI" id="CHEBI:15377"/>
        <dbReference type="ChEBI" id="CHEBI:15379"/>
        <dbReference type="ChEBI" id="CHEBI:16240"/>
        <dbReference type="ChEBI" id="CHEBI:17478"/>
        <dbReference type="ChEBI" id="CHEBI:58855"/>
        <dbReference type="ChEBI" id="CHEBI:65296"/>
        <dbReference type="EC" id="1.4.3.4"/>
    </reaction>
</comment>
<dbReference type="GO" id="GO:0097621">
    <property type="term" value="F:monoamine oxidase activity"/>
    <property type="evidence" value="ECO:0007669"/>
    <property type="project" value="UniProtKB-EC"/>
</dbReference>
<sequence length="289" mass="31726">MAIGAGYAGLSVAKTLSERGKSVLVLEAHDRVGGQAWTEHFEDGSYEDYGAMFLGVQQPNMHRLEFGIPIFDVNTKGNSVLNYRGQTFELFWGLGTSQVSLLHALWYCKSGFSFTVLGTIDEGAQKELVVGGGQAIAHALAKQLGDAIRYEEPVLQLDQRNESHVLHHILHVQFTPALPPQKGLRGEVVSPDGYMGLINDVSPHDGRYGMLVEFIAATKAMEFLDMGEEQRRRIVLTELGAGYGQEAASPVKLKIHTMMQEKWSTGCPVAASTPGTWTSMGHWIRKPVD</sequence>
<dbReference type="InterPro" id="IPR036188">
    <property type="entry name" value="FAD/NAD-bd_sf"/>
</dbReference>
<reference evidence="5 6" key="1">
    <citation type="journal article" date="2015" name="BMC Genomics">
        <title>The genome of the truffle-parasite Tolypocladium ophioglossoides and the evolution of antifungal peptaibiotics.</title>
        <authorList>
            <person name="Quandt C.A."/>
            <person name="Bushley K.E."/>
            <person name="Spatafora J.W."/>
        </authorList>
    </citation>
    <scope>NUCLEOTIDE SEQUENCE [LARGE SCALE GENOMIC DNA]</scope>
    <source>
        <strain evidence="5 6">CBS 100239</strain>
    </source>
</reference>
<evidence type="ECO:0000256" key="2">
    <source>
        <dbReference type="ARBA" id="ARBA00012804"/>
    </source>
</evidence>
<proteinExistence type="inferred from homology"/>
<dbReference type="Proteomes" id="UP000036947">
    <property type="component" value="Unassembled WGS sequence"/>
</dbReference>
<dbReference type="SUPFAM" id="SSF51905">
    <property type="entry name" value="FAD/NAD(P)-binding domain"/>
    <property type="match status" value="1"/>
</dbReference>
<dbReference type="AlphaFoldDB" id="A0A0L0NLP7"/>
<evidence type="ECO:0000256" key="1">
    <source>
        <dbReference type="ARBA" id="ARBA00005995"/>
    </source>
</evidence>
<dbReference type="Pfam" id="PF01593">
    <property type="entry name" value="Amino_oxidase"/>
    <property type="match status" value="1"/>
</dbReference>
<keyword evidence="6" id="KW-1185">Reference proteome</keyword>
<dbReference type="SUPFAM" id="SSF54373">
    <property type="entry name" value="FAD-linked reductases, C-terminal domain"/>
    <property type="match status" value="1"/>
</dbReference>
<evidence type="ECO:0000256" key="3">
    <source>
        <dbReference type="ARBA" id="ARBA00048448"/>
    </source>
</evidence>
<feature type="domain" description="Amine oxidase" evidence="4">
    <location>
        <begin position="8"/>
        <end position="88"/>
    </location>
</feature>
<dbReference type="InterPro" id="IPR002937">
    <property type="entry name" value="Amino_oxidase"/>
</dbReference>
<dbReference type="PANTHER" id="PTHR43563">
    <property type="entry name" value="AMINE OXIDASE"/>
    <property type="match status" value="1"/>
</dbReference>
<dbReference type="EMBL" id="LFRF01000002">
    <property type="protein sequence ID" value="KND94640.1"/>
    <property type="molecule type" value="Genomic_DNA"/>
</dbReference>
<evidence type="ECO:0000313" key="5">
    <source>
        <dbReference type="EMBL" id="KND94640.1"/>
    </source>
</evidence>
<dbReference type="STRING" id="1163406.A0A0L0NLP7"/>
<dbReference type="InterPro" id="IPR050703">
    <property type="entry name" value="Flavin_MAO"/>
</dbReference>
<dbReference type="EC" id="1.4.3.4" evidence="2"/>